<dbReference type="PROSITE" id="PS50294">
    <property type="entry name" value="WD_REPEATS_REGION"/>
    <property type="match status" value="1"/>
</dbReference>
<keyword evidence="6" id="KW-1185">Reference proteome</keyword>
<feature type="transmembrane region" description="Helical" evidence="4">
    <location>
        <begin position="948"/>
        <end position="966"/>
    </location>
</feature>
<dbReference type="InterPro" id="IPR036322">
    <property type="entry name" value="WD40_repeat_dom_sf"/>
</dbReference>
<accession>A0AAU9KG82</accession>
<keyword evidence="2" id="KW-0677">Repeat</keyword>
<evidence type="ECO:0000256" key="1">
    <source>
        <dbReference type="ARBA" id="ARBA00022574"/>
    </source>
</evidence>
<evidence type="ECO:0008006" key="7">
    <source>
        <dbReference type="Google" id="ProtNLM"/>
    </source>
</evidence>
<keyword evidence="4" id="KW-1133">Transmembrane helix</keyword>
<feature type="transmembrane region" description="Helical" evidence="4">
    <location>
        <begin position="860"/>
        <end position="882"/>
    </location>
</feature>
<comment type="caution">
    <text evidence="5">The sequence shown here is derived from an EMBL/GenBank/DDBJ whole genome shotgun (WGS) entry which is preliminary data.</text>
</comment>
<dbReference type="SUPFAM" id="SSF50978">
    <property type="entry name" value="WD40 repeat-like"/>
    <property type="match status" value="1"/>
</dbReference>
<proteinExistence type="predicted"/>
<evidence type="ECO:0000313" key="5">
    <source>
        <dbReference type="EMBL" id="CAG9332243.1"/>
    </source>
</evidence>
<evidence type="ECO:0000313" key="6">
    <source>
        <dbReference type="Proteomes" id="UP001162131"/>
    </source>
</evidence>
<sequence length="1209" mass="140043">MELKELKNPLLGSQTGNTSNRLFASIVKHGSLKQDELLSEPLEELKSAMLDVANSFNKHLPAHYNVKYTLSGFTLLPLETNIIACSSGGNIIDFDLKTKALKEVKICSELHDIALIDESTAVACGENSLFIIHLPELRVLKAETIDLGREVWQIKISYDKRFIFANLSTKIVKVKTHELRIAENFAVGDFIDFDVARDNTIFAISKGKMISFSKDSEIITEKKNPKGGQIIKLSPLETIISVVFDYSVQIFEKISFKALRELNYSNVSAINFTPKEDIFVMSKDGKLIFWDMVQDKKLSEIRAHDSEITCLILSKNGKTVYSSSSDLKLSVLKVPEFSQERSIVCQKFCFSSSNSLYCFIESTLYLWNFGSDEKVTIFKCPKKVTHLIAIDDQNFIYLDNQAIHIMNLFSVNNSMPIDLGSNHPEVSSIDYFNDKSILATGDIYGKINLWDVKRYELFKKLEGHAYSVKIVKFMKNSGFLMSGSTDGEIRIWDTYTGSLLSIIFDAHKNGIERTFSFNNDDKILSACAEEIKIWDWRRAKLIHKFGSELGIINDVSLLSDEKTLISIHGMHKVFYWDMKTFTRIYSYETSYACIGMGVSQNEEYFIYFESANEESCKLYINKNPFKTILPMAVGTGDNFSYMQYISDIIMNQCKKHDATKENWLIFPYRFNLLHFYAYFNDSRSLKKCLTNGTPIINTTFGLNPLSISILKGLIDCEAAIVGKFKSLVSENPYSLSFLNSDILTKMNLAGNSSLNKFYNAIFIIHHPLSIKFCSSNTKFPLYRHSKKFRVKESKFFNHPKKMKEEIPVTYKQCVIPINLTLGSKESIDFLNSLRHSPNENVFKNYFIKQLLKYKWDRLRWVMYSKALFYAFYLFILSVYIVFFLEKQGFLVFLLLISIILSCYEFYKLIVARRNYFKDIWNSIECIRTFFSLIYAIIQFSGSSQDVCYGFLVWLIIFSWIRGISYFRVSKRLRYMSNLLYEVFKDVAWFLVLLFYSTLSFSFIFYVLDTKSLGYAENLAMAYRINIGDYDVDGMNEIQWIFFFIASLINAIIMLNLLISIMWDTFERVQEFSEIADQKEVAEIIVELETLIIWKRNSSTKRYFQMCIREKLKYSKAEMGQKFKEMKQAVFKNQAINKQNAKAIAELSNQNCRIIEILQELQNEPDDKNRKIDLEKELEENSEIMYRKSKERFSRGDLESIILSSDSEDA</sequence>
<keyword evidence="4" id="KW-0472">Membrane</keyword>
<dbReference type="SUPFAM" id="SSF50998">
    <property type="entry name" value="Quinoprotein alcohol dehydrogenase-like"/>
    <property type="match status" value="1"/>
</dbReference>
<feature type="transmembrane region" description="Helical" evidence="4">
    <location>
        <begin position="888"/>
        <end position="906"/>
    </location>
</feature>
<dbReference type="Pfam" id="PF00400">
    <property type="entry name" value="WD40"/>
    <property type="match status" value="2"/>
</dbReference>
<dbReference type="PANTHER" id="PTHR44129">
    <property type="entry name" value="WD REPEAT-CONTAINING PROTEIN POP1"/>
    <property type="match status" value="1"/>
</dbReference>
<dbReference type="InterPro" id="IPR001680">
    <property type="entry name" value="WD40_rpt"/>
</dbReference>
<dbReference type="Proteomes" id="UP001162131">
    <property type="component" value="Unassembled WGS sequence"/>
</dbReference>
<keyword evidence="1 3" id="KW-0853">WD repeat</keyword>
<dbReference type="InterPro" id="IPR050349">
    <property type="entry name" value="WD_LIS1/nudF_dynein_reg"/>
</dbReference>
<protein>
    <recommendedName>
        <fullName evidence="7">Ion transport domain-containing protein</fullName>
    </recommendedName>
</protein>
<keyword evidence="4" id="KW-0812">Transmembrane</keyword>
<evidence type="ECO:0000256" key="2">
    <source>
        <dbReference type="ARBA" id="ARBA00022737"/>
    </source>
</evidence>
<dbReference type="PROSITE" id="PS50082">
    <property type="entry name" value="WD_REPEATS_2"/>
    <property type="match status" value="2"/>
</dbReference>
<reference evidence="5" key="1">
    <citation type="submission" date="2021-09" db="EMBL/GenBank/DDBJ databases">
        <authorList>
            <consortium name="AG Swart"/>
            <person name="Singh M."/>
            <person name="Singh A."/>
            <person name="Seah K."/>
            <person name="Emmerich C."/>
        </authorList>
    </citation>
    <scope>NUCLEOTIDE SEQUENCE</scope>
    <source>
        <strain evidence="5">ATCC30299</strain>
    </source>
</reference>
<dbReference type="InterPro" id="IPR011047">
    <property type="entry name" value="Quinoprotein_ADH-like_sf"/>
</dbReference>
<organism evidence="5 6">
    <name type="scientific">Blepharisma stoltei</name>
    <dbReference type="NCBI Taxonomy" id="1481888"/>
    <lineage>
        <taxon>Eukaryota</taxon>
        <taxon>Sar</taxon>
        <taxon>Alveolata</taxon>
        <taxon>Ciliophora</taxon>
        <taxon>Postciliodesmatophora</taxon>
        <taxon>Heterotrichea</taxon>
        <taxon>Heterotrichida</taxon>
        <taxon>Blepharismidae</taxon>
        <taxon>Blepharisma</taxon>
    </lineage>
</organism>
<feature type="transmembrane region" description="Helical" evidence="4">
    <location>
        <begin position="1039"/>
        <end position="1062"/>
    </location>
</feature>
<dbReference type="Gene3D" id="2.130.10.10">
    <property type="entry name" value="YVTN repeat-like/Quinoprotein amine dehydrogenase"/>
    <property type="match status" value="2"/>
</dbReference>
<dbReference type="AlphaFoldDB" id="A0AAU9KG82"/>
<dbReference type="SMART" id="SM00320">
    <property type="entry name" value="WD40"/>
    <property type="match status" value="6"/>
</dbReference>
<dbReference type="InterPro" id="IPR015943">
    <property type="entry name" value="WD40/YVTN_repeat-like_dom_sf"/>
</dbReference>
<dbReference type="EMBL" id="CAJZBQ010000054">
    <property type="protein sequence ID" value="CAG9332243.1"/>
    <property type="molecule type" value="Genomic_DNA"/>
</dbReference>
<evidence type="ECO:0000256" key="3">
    <source>
        <dbReference type="PROSITE-ProRule" id="PRU00221"/>
    </source>
</evidence>
<evidence type="ECO:0000256" key="4">
    <source>
        <dbReference type="SAM" id="Phobius"/>
    </source>
</evidence>
<feature type="repeat" description="WD" evidence="3">
    <location>
        <begin position="419"/>
        <end position="460"/>
    </location>
</feature>
<feature type="repeat" description="WD" evidence="3">
    <location>
        <begin position="461"/>
        <end position="502"/>
    </location>
</feature>
<feature type="transmembrane region" description="Helical" evidence="4">
    <location>
        <begin position="986"/>
        <end position="1007"/>
    </location>
</feature>
<name>A0AAU9KG82_9CILI</name>
<gene>
    <name evidence="5" type="ORF">BSTOLATCC_MIC55694</name>
</gene>